<gene>
    <name evidence="2" type="ORF">JCM21738_5373</name>
</gene>
<reference evidence="2 3" key="1">
    <citation type="submission" date="2013-12" db="EMBL/GenBank/DDBJ databases">
        <title>NBRP : Genome information of microbial organism related human and environment.</title>
        <authorList>
            <person name="Hattori M."/>
            <person name="Oshima K."/>
            <person name="Inaba H."/>
            <person name="Suda W."/>
            <person name="Sakamoto M."/>
            <person name="Iino T."/>
            <person name="Kitahara M."/>
            <person name="Oshida Y."/>
            <person name="Iida T."/>
            <person name="Kudo T."/>
            <person name="Itoh T."/>
            <person name="Ahmed I."/>
            <person name="Ohkuma M."/>
        </authorList>
    </citation>
    <scope>NUCLEOTIDE SEQUENCE [LARGE SCALE GENOMIC DNA]</scope>
    <source>
        <strain evidence="2 3">JCM 21738</strain>
    </source>
</reference>
<keyword evidence="1" id="KW-0732">Signal</keyword>
<sequence>MNFLKSFTTTLILFIMLFQGLFSASASATEHVQKEINIINKSSLKFDAKSLERGNIKGNKKKVSLNSGKREDKINVLLLKKSKAVKDSQLNPQLASQFDLIATVDDVSKPESIILEWLVSRANAPRFSGEITVNVDPNGYIEENVEITQIDESLIKLQTVIDAIDDTLDYVEEEINRKQNLFSIAAYNWSNVQIDQAATYAAPYGTIRLNYNIKKALVSNGSYDKFLSLGSSVQVNPGAQLCSSNSNYACKYQTEAVTIVHQPDLNDLNSSKMVEHKPVNSGSSGSSSFTIGAGYGSDGLTTSASYTFQQNWSSISVVDNSTSYGKWNYTIKDPTQSQVLTVTGGSIHIFPDNKASTLLASQRLLFLILGILHQ</sequence>
<dbReference type="EMBL" id="BAUW01000151">
    <property type="protein sequence ID" value="GAE48282.1"/>
    <property type="molecule type" value="Genomic_DNA"/>
</dbReference>
<proteinExistence type="predicted"/>
<keyword evidence="3" id="KW-1185">Reference proteome</keyword>
<organism evidence="2 3">
    <name type="scientific">Mesobacillus boroniphilus JCM 21738</name>
    <dbReference type="NCBI Taxonomy" id="1294265"/>
    <lineage>
        <taxon>Bacteria</taxon>
        <taxon>Bacillati</taxon>
        <taxon>Bacillota</taxon>
        <taxon>Bacilli</taxon>
        <taxon>Bacillales</taxon>
        <taxon>Bacillaceae</taxon>
        <taxon>Mesobacillus</taxon>
    </lineage>
</organism>
<accession>W4RVW8</accession>
<evidence type="ECO:0000313" key="2">
    <source>
        <dbReference type="EMBL" id="GAE48282.1"/>
    </source>
</evidence>
<dbReference type="RefSeq" id="WP_035210138.1">
    <property type="nucleotide sequence ID" value="NZ_BAUW01000151.1"/>
</dbReference>
<feature type="signal peptide" evidence="1">
    <location>
        <begin position="1"/>
        <end position="28"/>
    </location>
</feature>
<evidence type="ECO:0000313" key="3">
    <source>
        <dbReference type="Proteomes" id="UP000018949"/>
    </source>
</evidence>
<comment type="caution">
    <text evidence="2">The sequence shown here is derived from an EMBL/GenBank/DDBJ whole genome shotgun (WGS) entry which is preliminary data.</text>
</comment>
<evidence type="ECO:0000256" key="1">
    <source>
        <dbReference type="SAM" id="SignalP"/>
    </source>
</evidence>
<dbReference type="AlphaFoldDB" id="W4RVW8"/>
<name>W4RVW8_9BACI</name>
<feature type="chain" id="PRO_5004849469" evidence="1">
    <location>
        <begin position="29"/>
        <end position="374"/>
    </location>
</feature>
<dbReference type="Proteomes" id="UP000018949">
    <property type="component" value="Unassembled WGS sequence"/>
</dbReference>
<protein>
    <submittedName>
        <fullName evidence="2">Uncharacterized protein</fullName>
    </submittedName>
</protein>